<dbReference type="AlphaFoldDB" id="A0A7K3SAP6"/>
<dbReference type="EMBL" id="JAAGMP010001850">
    <property type="protein sequence ID" value="NEC24587.1"/>
    <property type="molecule type" value="Genomic_DNA"/>
</dbReference>
<evidence type="ECO:0000256" key="2">
    <source>
        <dbReference type="SAM" id="Phobius"/>
    </source>
</evidence>
<proteinExistence type="predicted"/>
<feature type="transmembrane region" description="Helical" evidence="2">
    <location>
        <begin position="103"/>
        <end position="123"/>
    </location>
</feature>
<organism evidence="3 4">
    <name type="scientific">Streptomyces parvus</name>
    <dbReference type="NCBI Taxonomy" id="66428"/>
    <lineage>
        <taxon>Bacteria</taxon>
        <taxon>Bacillati</taxon>
        <taxon>Actinomycetota</taxon>
        <taxon>Actinomycetes</taxon>
        <taxon>Kitasatosporales</taxon>
        <taxon>Streptomycetaceae</taxon>
        <taxon>Streptomyces</taxon>
    </lineage>
</organism>
<feature type="region of interest" description="Disordered" evidence="1">
    <location>
        <begin position="1"/>
        <end position="41"/>
    </location>
</feature>
<feature type="transmembrane region" description="Helical" evidence="2">
    <location>
        <begin position="63"/>
        <end position="83"/>
    </location>
</feature>
<comment type="caution">
    <text evidence="3">The sequence shown here is derived from an EMBL/GenBank/DDBJ whole genome shotgun (WGS) entry which is preliminary data.</text>
</comment>
<feature type="transmembrane region" description="Helical" evidence="2">
    <location>
        <begin position="259"/>
        <end position="283"/>
    </location>
</feature>
<feature type="transmembrane region" description="Helical" evidence="2">
    <location>
        <begin position="182"/>
        <end position="205"/>
    </location>
</feature>
<keyword evidence="2" id="KW-0472">Membrane</keyword>
<sequence length="288" mass="29217">MTEPTTTPGRRADAPRAARGTPAPGTPAPGTPGEGAPDAGTPGGFAGAVACEWTKLWSVRSPYLCLLAGLAITGVFTFYYASIARINDHPVEPVGNAAASSAVLAQFAVVILATVAVTSEYATGSVRASLLWVPRRHRVQAAKALVVAVVSFAAGVVYAAVGTAVAWGAFGGRASFDAGTTLRQALSVGLYLALVAALAVGTAFATRHPAGALSILVTLLWGLPSVLLGVGGPELAAVNDYLPHGAGDHFMRSGVEAPYAPVAATLIVVAWAAVAHLAGLYVLRRRDA</sequence>
<evidence type="ECO:0000256" key="1">
    <source>
        <dbReference type="SAM" id="MobiDB-lite"/>
    </source>
</evidence>
<dbReference type="RefSeq" id="WP_164209356.1">
    <property type="nucleotide sequence ID" value="NZ_JAAGMP010001850.1"/>
</dbReference>
<evidence type="ECO:0000313" key="3">
    <source>
        <dbReference type="EMBL" id="NEC24587.1"/>
    </source>
</evidence>
<evidence type="ECO:0000313" key="4">
    <source>
        <dbReference type="Proteomes" id="UP000469670"/>
    </source>
</evidence>
<protein>
    <submittedName>
        <fullName evidence="3">ABC transporter permease subunit</fullName>
    </submittedName>
</protein>
<dbReference type="Pfam" id="PF12730">
    <property type="entry name" value="ABC2_membrane_4"/>
    <property type="match status" value="1"/>
</dbReference>
<keyword evidence="2" id="KW-1133">Transmembrane helix</keyword>
<dbReference type="Proteomes" id="UP000469670">
    <property type="component" value="Unassembled WGS sequence"/>
</dbReference>
<accession>A0A7K3SAP6</accession>
<feature type="transmembrane region" description="Helical" evidence="2">
    <location>
        <begin position="212"/>
        <end position="232"/>
    </location>
</feature>
<feature type="transmembrane region" description="Helical" evidence="2">
    <location>
        <begin position="144"/>
        <end position="170"/>
    </location>
</feature>
<keyword evidence="2" id="KW-0812">Transmembrane</keyword>
<reference evidence="3 4" key="1">
    <citation type="submission" date="2020-01" db="EMBL/GenBank/DDBJ databases">
        <title>Insect and environment-associated Actinomycetes.</title>
        <authorList>
            <person name="Currrie C."/>
            <person name="Chevrette M."/>
            <person name="Carlson C."/>
            <person name="Stubbendieck R."/>
            <person name="Wendt-Pienkowski E."/>
        </authorList>
    </citation>
    <scope>NUCLEOTIDE SEQUENCE [LARGE SCALE GENOMIC DNA]</scope>
    <source>
        <strain evidence="3 4">SID7590</strain>
    </source>
</reference>
<name>A0A7K3SAP6_9ACTN</name>
<gene>
    <name evidence="3" type="ORF">G3I50_41040</name>
</gene>